<dbReference type="Pfam" id="PF01202">
    <property type="entry name" value="SKI"/>
    <property type="match status" value="1"/>
</dbReference>
<keyword evidence="9 11" id="KW-0057">Aromatic amino acid biosynthesis</keyword>
<dbReference type="InterPro" id="IPR027417">
    <property type="entry name" value="P-loop_NTPase"/>
</dbReference>
<dbReference type="InterPro" id="IPR000623">
    <property type="entry name" value="Shikimate_kinase/TSH1"/>
</dbReference>
<keyword evidence="7 11" id="KW-0418">Kinase</keyword>
<keyword evidence="11" id="KW-0479">Metal-binding</keyword>
<proteinExistence type="inferred from homology"/>
<feature type="binding site" evidence="11">
    <location>
        <position position="137"/>
    </location>
    <ligand>
        <name>ATP</name>
        <dbReference type="ChEBI" id="CHEBI:30616"/>
    </ligand>
</feature>
<evidence type="ECO:0000256" key="10">
    <source>
        <dbReference type="ARBA" id="ARBA00048567"/>
    </source>
</evidence>
<evidence type="ECO:0000256" key="6">
    <source>
        <dbReference type="ARBA" id="ARBA00022741"/>
    </source>
</evidence>
<dbReference type="CDD" id="cd00464">
    <property type="entry name" value="SK"/>
    <property type="match status" value="1"/>
</dbReference>
<comment type="subcellular location">
    <subcellularLocation>
        <location evidence="11">Cytoplasm</location>
    </subcellularLocation>
</comment>
<comment type="catalytic activity">
    <reaction evidence="10 11">
        <text>shikimate + ATP = 3-phosphoshikimate + ADP + H(+)</text>
        <dbReference type="Rhea" id="RHEA:13121"/>
        <dbReference type="ChEBI" id="CHEBI:15378"/>
        <dbReference type="ChEBI" id="CHEBI:30616"/>
        <dbReference type="ChEBI" id="CHEBI:36208"/>
        <dbReference type="ChEBI" id="CHEBI:145989"/>
        <dbReference type="ChEBI" id="CHEBI:456216"/>
        <dbReference type="EC" id="2.7.1.71"/>
    </reaction>
</comment>
<keyword evidence="11" id="KW-0460">Magnesium</keyword>
<keyword evidence="5 11" id="KW-0808">Transferase</keyword>
<comment type="pathway">
    <text evidence="1 11">Metabolic intermediate biosynthesis; chorismate biosynthesis; chorismate from D-erythrose 4-phosphate and phosphoenolpyruvate: step 5/7.</text>
</comment>
<dbReference type="Proteomes" id="UP001595887">
    <property type="component" value="Unassembled WGS sequence"/>
</dbReference>
<dbReference type="EC" id="2.7.1.71" evidence="3 11"/>
<evidence type="ECO:0000256" key="8">
    <source>
        <dbReference type="ARBA" id="ARBA00022840"/>
    </source>
</evidence>
<evidence type="ECO:0000313" key="12">
    <source>
        <dbReference type="EMBL" id="MFC4291716.1"/>
    </source>
</evidence>
<evidence type="ECO:0000256" key="3">
    <source>
        <dbReference type="ARBA" id="ARBA00012154"/>
    </source>
</evidence>
<evidence type="ECO:0000313" key="13">
    <source>
        <dbReference type="Proteomes" id="UP001595887"/>
    </source>
</evidence>
<gene>
    <name evidence="11" type="primary">aroK</name>
    <name evidence="12" type="ORF">ACFOWX_04720</name>
</gene>
<keyword evidence="8 11" id="KW-0067">ATP-binding</keyword>
<reference evidence="13" key="1">
    <citation type="journal article" date="2019" name="Int. J. Syst. Evol. Microbiol.">
        <title>The Global Catalogue of Microorganisms (GCM) 10K type strain sequencing project: providing services to taxonomists for standard genome sequencing and annotation.</title>
        <authorList>
            <consortium name="The Broad Institute Genomics Platform"/>
            <consortium name="The Broad Institute Genome Sequencing Center for Infectious Disease"/>
            <person name="Wu L."/>
            <person name="Ma J."/>
        </authorList>
    </citation>
    <scope>NUCLEOTIDE SEQUENCE [LARGE SCALE GENOMIC DNA]</scope>
    <source>
        <strain evidence="13">CECT 8531</strain>
    </source>
</reference>
<comment type="cofactor">
    <cofactor evidence="11">
        <name>Mg(2+)</name>
        <dbReference type="ChEBI" id="CHEBI:18420"/>
    </cofactor>
    <text evidence="11">Binds 1 Mg(2+) ion per subunit.</text>
</comment>
<evidence type="ECO:0000256" key="5">
    <source>
        <dbReference type="ARBA" id="ARBA00022679"/>
    </source>
</evidence>
<evidence type="ECO:0000256" key="1">
    <source>
        <dbReference type="ARBA" id="ARBA00004842"/>
    </source>
</evidence>
<keyword evidence="11" id="KW-0963">Cytoplasm</keyword>
<comment type="caution">
    <text evidence="11">Lacks conserved residue(s) required for the propagation of feature annotation.</text>
</comment>
<feature type="binding site" evidence="11">
    <location>
        <position position="53"/>
    </location>
    <ligand>
        <name>substrate</name>
    </ligand>
</feature>
<dbReference type="Gene3D" id="3.40.50.300">
    <property type="entry name" value="P-loop containing nucleotide triphosphate hydrolases"/>
    <property type="match status" value="1"/>
</dbReference>
<dbReference type="PRINTS" id="PR01100">
    <property type="entry name" value="SHIKIMTKNASE"/>
</dbReference>
<feature type="binding site" evidence="11">
    <location>
        <position position="99"/>
    </location>
    <ligand>
        <name>substrate</name>
    </ligand>
</feature>
<comment type="caution">
    <text evidence="12">The sequence shown here is derived from an EMBL/GenBank/DDBJ whole genome shotgun (WGS) entry which is preliminary data.</text>
</comment>
<protein>
    <recommendedName>
        <fullName evidence="3 11">Shikimate kinase</fullName>
        <shortName evidence="11">SK</shortName>
        <ecNumber evidence="3 11">2.7.1.71</ecNumber>
    </recommendedName>
</protein>
<comment type="subunit">
    <text evidence="11">Monomer.</text>
</comment>
<feature type="binding site" evidence="11">
    <location>
        <position position="35"/>
    </location>
    <ligand>
        <name>Mg(2+)</name>
        <dbReference type="ChEBI" id="CHEBI:18420"/>
    </ligand>
</feature>
<feature type="binding site" evidence="11">
    <location>
        <begin position="31"/>
        <end position="36"/>
    </location>
    <ligand>
        <name>ATP</name>
        <dbReference type="ChEBI" id="CHEBI:30616"/>
    </ligand>
</feature>
<feature type="binding site" evidence="11">
    <location>
        <position position="156"/>
    </location>
    <ligand>
        <name>substrate</name>
    </ligand>
</feature>
<evidence type="ECO:0000256" key="11">
    <source>
        <dbReference type="HAMAP-Rule" id="MF_00109"/>
    </source>
</evidence>
<dbReference type="RefSeq" id="WP_381424914.1">
    <property type="nucleotide sequence ID" value="NZ_JBHSDH010000013.1"/>
</dbReference>
<dbReference type="NCBIfam" id="NF010552">
    <property type="entry name" value="PRK13946.1"/>
    <property type="match status" value="1"/>
</dbReference>
<comment type="similarity">
    <text evidence="2 11">Belongs to the shikimate kinase family.</text>
</comment>
<evidence type="ECO:0000256" key="4">
    <source>
        <dbReference type="ARBA" id="ARBA00022605"/>
    </source>
</evidence>
<dbReference type="PANTHER" id="PTHR21087">
    <property type="entry name" value="SHIKIMATE KINASE"/>
    <property type="match status" value="1"/>
</dbReference>
<organism evidence="12 13">
    <name type="scientific">Sphingorhabdus arenilitoris</name>
    <dbReference type="NCBI Taxonomy" id="1490041"/>
    <lineage>
        <taxon>Bacteria</taxon>
        <taxon>Pseudomonadati</taxon>
        <taxon>Pseudomonadota</taxon>
        <taxon>Alphaproteobacteria</taxon>
        <taxon>Sphingomonadales</taxon>
        <taxon>Sphingomonadaceae</taxon>
        <taxon>Sphingorhabdus</taxon>
    </lineage>
</organism>
<accession>A0ABV8RHF5</accession>
<evidence type="ECO:0000256" key="9">
    <source>
        <dbReference type="ARBA" id="ARBA00023141"/>
    </source>
</evidence>
<sequence>MSSKQKAIMAVNHPNNPNIGNRSIILVGMMGVGKSSIGRRLADRLHLPFVDADDEIEAAADMKISEIFEKFGEDYFRDGERRVIARLLEGEPKVIATGGGAFINEETREVIRDKALSIWLDADIDILVQRVSRRNHRPLLRGKDPRKVLKELGEARNPIYAQAELHVRSDSSPHARTVELIMKELTK</sequence>
<evidence type="ECO:0000256" key="2">
    <source>
        <dbReference type="ARBA" id="ARBA00006997"/>
    </source>
</evidence>
<evidence type="ECO:0000256" key="7">
    <source>
        <dbReference type="ARBA" id="ARBA00022777"/>
    </source>
</evidence>
<dbReference type="InterPro" id="IPR023000">
    <property type="entry name" value="Shikimate_kinase_CS"/>
</dbReference>
<keyword evidence="13" id="KW-1185">Reference proteome</keyword>
<dbReference type="InterPro" id="IPR031322">
    <property type="entry name" value="Shikimate/glucono_kinase"/>
</dbReference>
<keyword evidence="4 11" id="KW-0028">Amino-acid biosynthesis</keyword>
<name>A0ABV8RHF5_9SPHN</name>
<dbReference type="PANTHER" id="PTHR21087:SF16">
    <property type="entry name" value="SHIKIMATE KINASE 1, CHLOROPLASTIC"/>
    <property type="match status" value="1"/>
</dbReference>
<comment type="function">
    <text evidence="11">Catalyzes the specific phosphorylation of the 3-hydroxyl group of shikimic acid using ATP as a cosubstrate.</text>
</comment>
<dbReference type="SUPFAM" id="SSF52540">
    <property type="entry name" value="P-loop containing nucleoside triphosphate hydrolases"/>
    <property type="match status" value="1"/>
</dbReference>
<keyword evidence="6 11" id="KW-0547">Nucleotide-binding</keyword>
<dbReference type="HAMAP" id="MF_00109">
    <property type="entry name" value="Shikimate_kinase"/>
    <property type="match status" value="1"/>
</dbReference>
<dbReference type="PROSITE" id="PS01128">
    <property type="entry name" value="SHIKIMATE_KINASE"/>
    <property type="match status" value="1"/>
</dbReference>
<feature type="binding site" evidence="11">
    <location>
        <position position="77"/>
    </location>
    <ligand>
        <name>substrate</name>
    </ligand>
</feature>
<dbReference type="GO" id="GO:0004765">
    <property type="term" value="F:shikimate kinase activity"/>
    <property type="evidence" value="ECO:0007669"/>
    <property type="project" value="UniProtKB-EC"/>
</dbReference>
<dbReference type="EMBL" id="JBHSDH010000013">
    <property type="protein sequence ID" value="MFC4291716.1"/>
    <property type="molecule type" value="Genomic_DNA"/>
</dbReference>